<keyword evidence="3" id="KW-1185">Reference proteome</keyword>
<dbReference type="Proteomes" id="UP000256845">
    <property type="component" value="Unassembled WGS sequence"/>
</dbReference>
<gene>
    <name evidence="2" type="ORF">DFP90_103412</name>
</gene>
<proteinExistence type="predicted"/>
<dbReference type="EMBL" id="QRDW01000003">
    <property type="protein sequence ID" value="RED51609.1"/>
    <property type="molecule type" value="Genomic_DNA"/>
</dbReference>
<protein>
    <submittedName>
        <fullName evidence="2">Uncharacterized protein</fullName>
    </submittedName>
</protein>
<sequence length="53" mass="5849">MVSIANATDAAPKTIAAEAATVMTCVRQLRFRLKIRFGCFLLNSLMVLFLECV</sequence>
<dbReference type="AlphaFoldDB" id="A0A3D9HQ84"/>
<keyword evidence="1" id="KW-0472">Membrane</keyword>
<comment type="caution">
    <text evidence="2">The sequence shown here is derived from an EMBL/GenBank/DDBJ whole genome shotgun (WGS) entry which is preliminary data.</text>
</comment>
<organism evidence="2 3">
    <name type="scientific">Aestuariispira insulae</name>
    <dbReference type="NCBI Taxonomy" id="1461337"/>
    <lineage>
        <taxon>Bacteria</taxon>
        <taxon>Pseudomonadati</taxon>
        <taxon>Pseudomonadota</taxon>
        <taxon>Alphaproteobacteria</taxon>
        <taxon>Rhodospirillales</taxon>
        <taxon>Kiloniellaceae</taxon>
        <taxon>Aestuariispira</taxon>
    </lineage>
</organism>
<evidence type="ECO:0000313" key="2">
    <source>
        <dbReference type="EMBL" id="RED51609.1"/>
    </source>
</evidence>
<keyword evidence="1" id="KW-0812">Transmembrane</keyword>
<feature type="transmembrane region" description="Helical" evidence="1">
    <location>
        <begin position="33"/>
        <end position="50"/>
    </location>
</feature>
<evidence type="ECO:0000313" key="3">
    <source>
        <dbReference type="Proteomes" id="UP000256845"/>
    </source>
</evidence>
<keyword evidence="1" id="KW-1133">Transmembrane helix</keyword>
<accession>A0A3D9HQ84</accession>
<name>A0A3D9HQ84_9PROT</name>
<reference evidence="2 3" key="1">
    <citation type="submission" date="2018-07" db="EMBL/GenBank/DDBJ databases">
        <title>Genomic Encyclopedia of Type Strains, Phase III (KMG-III): the genomes of soil and plant-associated and newly described type strains.</title>
        <authorList>
            <person name="Whitman W."/>
        </authorList>
    </citation>
    <scope>NUCLEOTIDE SEQUENCE [LARGE SCALE GENOMIC DNA]</scope>
    <source>
        <strain evidence="2 3">CECT 8488</strain>
    </source>
</reference>
<evidence type="ECO:0000256" key="1">
    <source>
        <dbReference type="SAM" id="Phobius"/>
    </source>
</evidence>